<evidence type="ECO:0000256" key="1">
    <source>
        <dbReference type="SAM" id="MobiDB-lite"/>
    </source>
</evidence>
<feature type="domain" description="Protein-glutamine gamma-glutamyltransferase-like C-terminal" evidence="3">
    <location>
        <begin position="266"/>
        <end position="316"/>
    </location>
</feature>
<evidence type="ECO:0000313" key="5">
    <source>
        <dbReference type="Proteomes" id="UP000244727"/>
    </source>
</evidence>
<dbReference type="AlphaFoldDB" id="A0A2R4X2G7"/>
<accession>A0A2R4X2G7</accession>
<name>A0A2R4X2G7_9EURY</name>
<gene>
    <name evidence="4" type="ORF">HARCEL1_09955</name>
</gene>
<feature type="compositionally biased region" description="Basic and acidic residues" evidence="1">
    <location>
        <begin position="78"/>
        <end position="88"/>
    </location>
</feature>
<feature type="compositionally biased region" description="Low complexity" evidence="1">
    <location>
        <begin position="49"/>
        <end position="72"/>
    </location>
</feature>
<dbReference type="EMBL" id="CP028858">
    <property type="protein sequence ID" value="AWB28009.1"/>
    <property type="molecule type" value="Genomic_DNA"/>
</dbReference>
<reference evidence="4 5" key="1">
    <citation type="submission" date="2018-04" db="EMBL/GenBank/DDBJ databases">
        <title>Halococcoides cellulosivorans gen. nov., sp. nov., an extremely halophilic cellulose-utilizing haloarchaeon from hypersaline lakes.</title>
        <authorList>
            <person name="Sorokin D.Y."/>
            <person name="Toshchakov S.V."/>
            <person name="Samarov N.I."/>
            <person name="Korzhenkov A."/>
            <person name="Kublanov I.V."/>
        </authorList>
    </citation>
    <scope>NUCLEOTIDE SEQUENCE [LARGE SCALE GENOMIC DNA]</scope>
    <source>
        <strain evidence="4 5">HArcel1</strain>
    </source>
</reference>
<keyword evidence="2" id="KW-0812">Transmembrane</keyword>
<feature type="region of interest" description="Disordered" evidence="1">
    <location>
        <begin position="233"/>
        <end position="260"/>
    </location>
</feature>
<feature type="compositionally biased region" description="Acidic residues" evidence="1">
    <location>
        <begin position="89"/>
        <end position="100"/>
    </location>
</feature>
<dbReference type="Proteomes" id="UP000244727">
    <property type="component" value="Chromosome"/>
</dbReference>
<evidence type="ECO:0000256" key="2">
    <source>
        <dbReference type="SAM" id="Phobius"/>
    </source>
</evidence>
<keyword evidence="2" id="KW-0472">Membrane</keyword>
<dbReference type="Pfam" id="PF13559">
    <property type="entry name" value="DUF4129"/>
    <property type="match status" value="1"/>
</dbReference>
<keyword evidence="5" id="KW-1185">Reference proteome</keyword>
<feature type="transmembrane region" description="Helical" evidence="2">
    <location>
        <begin position="111"/>
        <end position="130"/>
    </location>
</feature>
<keyword evidence="2" id="KW-1133">Transmembrane helix</keyword>
<organism evidence="4 5">
    <name type="scientific">Halococcoides cellulosivorans</name>
    <dbReference type="NCBI Taxonomy" id="1679096"/>
    <lineage>
        <taxon>Archaea</taxon>
        <taxon>Methanobacteriati</taxon>
        <taxon>Methanobacteriota</taxon>
        <taxon>Stenosarchaea group</taxon>
        <taxon>Halobacteria</taxon>
        <taxon>Halobacteriales</taxon>
        <taxon>Haloarculaceae</taxon>
        <taxon>Halococcoides</taxon>
    </lineage>
</organism>
<dbReference type="RefSeq" id="WP_108383029.1">
    <property type="nucleotide sequence ID" value="NZ_CP028858.1"/>
</dbReference>
<evidence type="ECO:0000259" key="3">
    <source>
        <dbReference type="Pfam" id="PF13559"/>
    </source>
</evidence>
<dbReference type="KEGG" id="harc:HARCEL1_09955"/>
<dbReference type="InterPro" id="IPR025403">
    <property type="entry name" value="TgpA-like_C"/>
</dbReference>
<feature type="region of interest" description="Disordered" evidence="1">
    <location>
        <begin position="33"/>
        <end position="102"/>
    </location>
</feature>
<sequence length="338" mass="34445">MTDRRHLWPVAIAGLAAVLLVLLIPPAGLGPSPVGTADTGPGGVDQSETPAATDTSTPTATPTPQATSAGTETDTDATEDRERERTTTETDEAAAADTDDGTGPAGVLGGLLGWLIASVVAVGVGCVLSVEGKYRGWPGFVRLPIPSVSVFGASQSIAQSAMVGTVGAAATTEHVLDSLTVLGRGLTRSSGALLTALGRGVAGLVVLPAELLGGLAGAMSGLGTALAGVGAHTDRVDATPDTDPVREQDVSDADEEPWRPTSVEEAWQGLRDAIGYVPDSRTPVEIAEIAVDRGLPATPVRTITDAFRAVVYGGHSEERLRTTAIDAYERIAGQEGDR</sequence>
<evidence type="ECO:0000313" key="4">
    <source>
        <dbReference type="EMBL" id="AWB28009.1"/>
    </source>
</evidence>
<protein>
    <recommendedName>
        <fullName evidence="3">Protein-glutamine gamma-glutamyltransferase-like C-terminal domain-containing protein</fullName>
    </recommendedName>
</protein>
<dbReference type="GeneID" id="36512832"/>
<proteinExistence type="predicted"/>
<feature type="compositionally biased region" description="Basic and acidic residues" evidence="1">
    <location>
        <begin position="233"/>
        <end position="249"/>
    </location>
</feature>